<gene>
    <name evidence="2" type="ORF">OMW55_03510</name>
</gene>
<proteinExistence type="predicted"/>
<dbReference type="Proteomes" id="UP001526246">
    <property type="component" value="Unassembled WGS sequence"/>
</dbReference>
<accession>A0ABT3JCT4</accession>
<comment type="caution">
    <text evidence="2">The sequence shown here is derived from an EMBL/GenBank/DDBJ whole genome shotgun (WGS) entry which is preliminary data.</text>
</comment>
<keyword evidence="3" id="KW-1185">Reference proteome</keyword>
<evidence type="ECO:0000313" key="2">
    <source>
        <dbReference type="EMBL" id="MCW3796872.1"/>
    </source>
</evidence>
<dbReference type="EMBL" id="JAPDOB010000001">
    <property type="protein sequence ID" value="MCW3796872.1"/>
    <property type="molecule type" value="Genomic_DNA"/>
</dbReference>
<dbReference type="RefSeq" id="WP_264880856.1">
    <property type="nucleotide sequence ID" value="NZ_JAPDOB010000001.1"/>
</dbReference>
<reference evidence="2 3" key="1">
    <citation type="submission" date="2022-10" db="EMBL/GenBank/DDBJ databases">
        <title>Sphingomonas sp.</title>
        <authorList>
            <person name="Jin C."/>
        </authorList>
    </citation>
    <scope>NUCLEOTIDE SEQUENCE [LARGE SCALE GENOMIC DNA]</scope>
    <source>
        <strain evidence="2 3">BN140010</strain>
    </source>
</reference>
<protein>
    <submittedName>
        <fullName evidence="2">SHOCT domain-containing protein</fullName>
    </submittedName>
</protein>
<sequence>MRVIGDLDRYAKFQSAEALEKAAGQEGGLAGLGAGMGAAAAIGGTMAQGLGQASGAASPHANGGDPFEMIEKLHRLLQAGALSQEEFDSKKAELLARLK</sequence>
<dbReference type="InterPro" id="IPR018649">
    <property type="entry name" value="SHOCT"/>
</dbReference>
<feature type="domain" description="SHOCT" evidence="1">
    <location>
        <begin position="70"/>
        <end position="95"/>
    </location>
</feature>
<evidence type="ECO:0000259" key="1">
    <source>
        <dbReference type="Pfam" id="PF09851"/>
    </source>
</evidence>
<evidence type="ECO:0000313" key="3">
    <source>
        <dbReference type="Proteomes" id="UP001526246"/>
    </source>
</evidence>
<organism evidence="2 3">
    <name type="scientific">Sphingomonas arvum</name>
    <dbReference type="NCBI Taxonomy" id="2992113"/>
    <lineage>
        <taxon>Bacteria</taxon>
        <taxon>Pseudomonadati</taxon>
        <taxon>Pseudomonadota</taxon>
        <taxon>Alphaproteobacteria</taxon>
        <taxon>Sphingomonadales</taxon>
        <taxon>Sphingomonadaceae</taxon>
        <taxon>Sphingomonas</taxon>
    </lineage>
</organism>
<name>A0ABT3JCT4_9SPHN</name>
<dbReference type="Pfam" id="PF09851">
    <property type="entry name" value="SHOCT"/>
    <property type="match status" value="1"/>
</dbReference>